<feature type="coiled-coil region" evidence="5">
    <location>
        <begin position="43"/>
        <end position="102"/>
    </location>
</feature>
<dbReference type="GO" id="GO:0033178">
    <property type="term" value="C:proton-transporting two-sector ATPase complex, catalytic domain"/>
    <property type="evidence" value="ECO:0007669"/>
    <property type="project" value="InterPro"/>
</dbReference>
<evidence type="ECO:0000256" key="3">
    <source>
        <dbReference type="ARBA" id="ARBA00023065"/>
    </source>
</evidence>
<dbReference type="EMBL" id="DSEC01000458">
    <property type="protein sequence ID" value="HER44079.1"/>
    <property type="molecule type" value="Genomic_DNA"/>
</dbReference>
<protein>
    <recommendedName>
        <fullName evidence="4">V-type proton ATPase subunit E</fullName>
    </recommendedName>
    <alternativeName>
        <fullName evidence="4">V-ATPase subunit E</fullName>
    </alternativeName>
</protein>
<dbReference type="InterPro" id="IPR002842">
    <property type="entry name" value="ATPase_V1_Esu"/>
</dbReference>
<reference evidence="6" key="1">
    <citation type="journal article" date="2020" name="mSystems">
        <title>Genome- and Community-Level Interaction Insights into Carbon Utilization and Element Cycling Functions of Hydrothermarchaeota in Hydrothermal Sediment.</title>
        <authorList>
            <person name="Zhou Z."/>
            <person name="Liu Y."/>
            <person name="Xu W."/>
            <person name="Pan J."/>
            <person name="Luo Z.H."/>
            <person name="Li M."/>
        </authorList>
    </citation>
    <scope>NUCLEOTIDE SEQUENCE [LARGE SCALE GENOMIC DNA]</scope>
    <source>
        <strain evidence="6">SpSt-1233</strain>
    </source>
</reference>
<keyword evidence="2 4" id="KW-0813">Transport</keyword>
<evidence type="ECO:0000256" key="1">
    <source>
        <dbReference type="ARBA" id="ARBA00005901"/>
    </source>
</evidence>
<evidence type="ECO:0000256" key="4">
    <source>
        <dbReference type="HAMAP-Rule" id="MF_00311"/>
    </source>
</evidence>
<dbReference type="Proteomes" id="UP000886069">
    <property type="component" value="Unassembled WGS sequence"/>
</dbReference>
<dbReference type="GO" id="GO:0046961">
    <property type="term" value="F:proton-transporting ATPase activity, rotational mechanism"/>
    <property type="evidence" value="ECO:0007669"/>
    <property type="project" value="InterPro"/>
</dbReference>
<dbReference type="HAMAP" id="MF_00311">
    <property type="entry name" value="ATP_synth_E_arch"/>
    <property type="match status" value="1"/>
</dbReference>
<organism evidence="6">
    <name type="scientific">Eiseniibacteriota bacterium</name>
    <dbReference type="NCBI Taxonomy" id="2212470"/>
    <lineage>
        <taxon>Bacteria</taxon>
        <taxon>Candidatus Eiseniibacteriota</taxon>
    </lineage>
</organism>
<keyword evidence="4" id="KW-0066">ATP synthesis</keyword>
<comment type="function">
    <text evidence="4">Produces ATP from ADP in the presence of a proton gradient across the membrane.</text>
</comment>
<comment type="caution">
    <text evidence="6">The sequence shown here is derived from an EMBL/GenBank/DDBJ whole genome shotgun (WGS) entry which is preliminary data.</text>
</comment>
<dbReference type="GO" id="GO:0042777">
    <property type="term" value="P:proton motive force-driven plasma membrane ATP synthesis"/>
    <property type="evidence" value="ECO:0007669"/>
    <property type="project" value="UniProtKB-UniRule"/>
</dbReference>
<keyword evidence="4" id="KW-0375">Hydrogen ion transport</keyword>
<name>A0A7V2AVL3_UNCEI</name>
<gene>
    <name evidence="4" type="primary">atpE</name>
    <name evidence="6" type="ORF">ENO08_06435</name>
</gene>
<dbReference type="Pfam" id="PF01991">
    <property type="entry name" value="vATP-synt_E"/>
    <property type="match status" value="1"/>
</dbReference>
<keyword evidence="3 4" id="KW-0406">Ion transport</keyword>
<evidence type="ECO:0000256" key="2">
    <source>
        <dbReference type="ARBA" id="ARBA00022448"/>
    </source>
</evidence>
<evidence type="ECO:0000313" key="6">
    <source>
        <dbReference type="EMBL" id="HER44079.1"/>
    </source>
</evidence>
<evidence type="ECO:0000256" key="5">
    <source>
        <dbReference type="SAM" id="Coils"/>
    </source>
</evidence>
<dbReference type="SUPFAM" id="SSF160527">
    <property type="entry name" value="V-type ATPase subunit E-like"/>
    <property type="match status" value="1"/>
</dbReference>
<dbReference type="GO" id="GO:0005524">
    <property type="term" value="F:ATP binding"/>
    <property type="evidence" value="ECO:0007669"/>
    <property type="project" value="UniProtKB-UniRule"/>
</dbReference>
<proteinExistence type="inferred from homology"/>
<keyword evidence="5" id="KW-0175">Coiled coil</keyword>
<comment type="similarity">
    <text evidence="1 4">Belongs to the V-ATPase E subunit family.</text>
</comment>
<dbReference type="AlphaFoldDB" id="A0A7V2AVL3"/>
<dbReference type="GO" id="GO:0046933">
    <property type="term" value="F:proton-transporting ATP synthase activity, rotational mechanism"/>
    <property type="evidence" value="ECO:0007669"/>
    <property type="project" value="UniProtKB-UniRule"/>
</dbReference>
<sequence length="200" mass="22923">MVDMAIENILARIMEEADSAAGELVGRAEKEAERIRSASEAEGAELGRELERLARKKAEQEQRRLIVNEQLELGKQLLVKKRELLEELYERAKSEIEKLDGEEYLDLVKRMILRSAVSGNEEIVVAKRQAKLFDGRFLEALDREHEKGNGFKLAQDQGDFSWGVVLREGRRTVDLTLDALMEQLRERIEPEIAPMLFLGF</sequence>
<accession>A0A7V2AVL3</accession>
<dbReference type="InterPro" id="IPR038495">
    <property type="entry name" value="ATPase_E_C"/>
</dbReference>
<dbReference type="Gene3D" id="3.30.2320.30">
    <property type="entry name" value="ATP synthase, E subunit, C-terminal"/>
    <property type="match status" value="1"/>
</dbReference>